<evidence type="ECO:0000256" key="2">
    <source>
        <dbReference type="SAM" id="MobiDB-lite"/>
    </source>
</evidence>
<gene>
    <name evidence="3" type="ORF">GCM10022222_85690</name>
</gene>
<feature type="compositionally biased region" description="Basic and acidic residues" evidence="2">
    <location>
        <begin position="1"/>
        <end position="12"/>
    </location>
</feature>
<sequence length="699" mass="76844">MSTENDPGKAGRDNPPTAGGSSEPIVVPRGIRLVRLRLKGIDRDYEVDFRDTETKLRSLSVIAGAFSTGKSSVLEFVAYCLGGKDHPRHPEILRKVRSALLEVELNGQPHVIERAVGEPSTAAFVRTGRLGDVEIPPLDRKMIRPAGAADSLSSFLLSYCGLEGVELREAPTQAESGTDPLSIRDLLWLSYMPNERLDDKHLLFESSPMKRLKLGQVVDVVFGVHDDKAVELGRRIRELENRLAKARAEYTTTQGFLDEQEFGTRVEIELVCGDAEQKVEQATRALETLDTEIRAASTFAADLRARHRDASRQAQQAAALVRDRETQLRRLVPLRAQYAADITKLTMLAEARKLFDPLQVKVCPACLTVLRDAPHIADGHCTLCSSEVTLPATESTGTTASTNGSSANNTAQDTAGTETEAKFDVSTELRATKARLAEITTFVEELESELGHLRIEAKQANDNEAGLAHEVDAATNAAVSPYLSQRDDLMRQQQAAATSLDRAKTAIRMLDSLDRRGATVARLETNVDALRAEMNEAAMQPDRNDVIHRISERYVAILTSWRYPKLDQAFIDGRLVPHMRGMSYTNASSGGRTLISLAWILAIFQIAWETGSAHPGFLMIDSPQKNLGQGGDRDAEFADSIAVTDFYQHLHTWLAGEGQGAQIVVVDNTPPSSTDPDVVVRYSRREDQPPYGLIDDEVS</sequence>
<keyword evidence="1" id="KW-0175">Coiled coil</keyword>
<feature type="compositionally biased region" description="Low complexity" evidence="2">
    <location>
        <begin position="394"/>
        <end position="411"/>
    </location>
</feature>
<dbReference type="EMBL" id="BAAAZN010000037">
    <property type="protein sequence ID" value="GAA3587955.1"/>
    <property type="molecule type" value="Genomic_DNA"/>
</dbReference>
<evidence type="ECO:0000313" key="3">
    <source>
        <dbReference type="EMBL" id="GAA3587955.1"/>
    </source>
</evidence>
<dbReference type="SUPFAM" id="SSF52540">
    <property type="entry name" value="P-loop containing nucleoside triphosphate hydrolases"/>
    <property type="match status" value="1"/>
</dbReference>
<evidence type="ECO:0008006" key="5">
    <source>
        <dbReference type="Google" id="ProtNLM"/>
    </source>
</evidence>
<feature type="region of interest" description="Disordered" evidence="2">
    <location>
        <begin position="1"/>
        <end position="24"/>
    </location>
</feature>
<feature type="coiled-coil region" evidence="1">
    <location>
        <begin position="229"/>
        <end position="320"/>
    </location>
</feature>
<evidence type="ECO:0000313" key="4">
    <source>
        <dbReference type="Proteomes" id="UP001500689"/>
    </source>
</evidence>
<dbReference type="InterPro" id="IPR027417">
    <property type="entry name" value="P-loop_NTPase"/>
</dbReference>
<proteinExistence type="predicted"/>
<keyword evidence="4" id="KW-1185">Reference proteome</keyword>
<organism evidence="3 4">
    <name type="scientific">Amycolatopsis ultiminotia</name>
    <dbReference type="NCBI Taxonomy" id="543629"/>
    <lineage>
        <taxon>Bacteria</taxon>
        <taxon>Bacillati</taxon>
        <taxon>Actinomycetota</taxon>
        <taxon>Actinomycetes</taxon>
        <taxon>Pseudonocardiales</taxon>
        <taxon>Pseudonocardiaceae</taxon>
        <taxon>Amycolatopsis</taxon>
    </lineage>
</organism>
<reference evidence="4" key="1">
    <citation type="journal article" date="2019" name="Int. J. Syst. Evol. Microbiol.">
        <title>The Global Catalogue of Microorganisms (GCM) 10K type strain sequencing project: providing services to taxonomists for standard genome sequencing and annotation.</title>
        <authorList>
            <consortium name="The Broad Institute Genomics Platform"/>
            <consortium name="The Broad Institute Genome Sequencing Center for Infectious Disease"/>
            <person name="Wu L."/>
            <person name="Ma J."/>
        </authorList>
    </citation>
    <scope>NUCLEOTIDE SEQUENCE [LARGE SCALE GENOMIC DNA]</scope>
    <source>
        <strain evidence="4">JCM 16898</strain>
    </source>
</reference>
<name>A0ABP6YPE6_9PSEU</name>
<accession>A0ABP6YPE6</accession>
<dbReference type="Proteomes" id="UP001500689">
    <property type="component" value="Unassembled WGS sequence"/>
</dbReference>
<comment type="caution">
    <text evidence="3">The sequence shown here is derived from an EMBL/GenBank/DDBJ whole genome shotgun (WGS) entry which is preliminary data.</text>
</comment>
<dbReference type="Gene3D" id="3.40.50.300">
    <property type="entry name" value="P-loop containing nucleotide triphosphate hydrolases"/>
    <property type="match status" value="2"/>
</dbReference>
<feature type="region of interest" description="Disordered" evidence="2">
    <location>
        <begin position="394"/>
        <end position="421"/>
    </location>
</feature>
<protein>
    <recommendedName>
        <fullName evidence="5">DNA recombination protein RecN</fullName>
    </recommendedName>
</protein>
<feature type="coiled-coil region" evidence="1">
    <location>
        <begin position="429"/>
        <end position="463"/>
    </location>
</feature>
<dbReference type="RefSeq" id="WP_344869412.1">
    <property type="nucleotide sequence ID" value="NZ_BAAAZN010000037.1"/>
</dbReference>
<evidence type="ECO:0000256" key="1">
    <source>
        <dbReference type="SAM" id="Coils"/>
    </source>
</evidence>